<dbReference type="AlphaFoldDB" id="A0A5C1AFM6"/>
<dbReference type="KEGG" id="lrs:PX52LOC_03502"/>
<keyword evidence="2" id="KW-1185">Reference proteome</keyword>
<gene>
    <name evidence="1" type="ORF">PX52LOC_03502</name>
</gene>
<reference evidence="2" key="1">
    <citation type="submission" date="2019-08" db="EMBL/GenBank/DDBJ databases">
        <title>Limnoglobus roseus gen. nov., sp. nov., a novel freshwater planctomycete with a giant genome from the family Gemmataceae.</title>
        <authorList>
            <person name="Kulichevskaya I.S."/>
            <person name="Naumoff D.G."/>
            <person name="Miroshnikov K."/>
            <person name="Ivanova A."/>
            <person name="Philippov D.A."/>
            <person name="Hakobyan A."/>
            <person name="Rijpstra I.C."/>
            <person name="Sinninghe Damste J.S."/>
            <person name="Liesack W."/>
            <person name="Dedysh S.N."/>
        </authorList>
    </citation>
    <scope>NUCLEOTIDE SEQUENCE [LARGE SCALE GENOMIC DNA]</scope>
    <source>
        <strain evidence="2">PX52</strain>
    </source>
</reference>
<dbReference type="Proteomes" id="UP000324974">
    <property type="component" value="Chromosome"/>
</dbReference>
<organism evidence="1 2">
    <name type="scientific">Limnoglobus roseus</name>
    <dbReference type="NCBI Taxonomy" id="2598579"/>
    <lineage>
        <taxon>Bacteria</taxon>
        <taxon>Pseudomonadati</taxon>
        <taxon>Planctomycetota</taxon>
        <taxon>Planctomycetia</taxon>
        <taxon>Gemmatales</taxon>
        <taxon>Gemmataceae</taxon>
        <taxon>Limnoglobus</taxon>
    </lineage>
</organism>
<dbReference type="EMBL" id="CP042425">
    <property type="protein sequence ID" value="QEL16542.1"/>
    <property type="molecule type" value="Genomic_DNA"/>
</dbReference>
<name>A0A5C1AFM6_9BACT</name>
<evidence type="ECO:0000313" key="2">
    <source>
        <dbReference type="Proteomes" id="UP000324974"/>
    </source>
</evidence>
<evidence type="ECO:0000313" key="1">
    <source>
        <dbReference type="EMBL" id="QEL16542.1"/>
    </source>
</evidence>
<protein>
    <submittedName>
        <fullName evidence="1">Uncharacterized protein</fullName>
    </submittedName>
</protein>
<proteinExistence type="predicted"/>
<sequence length="101" mass="10966">MNINYAGIGLLFLAVYQATVLDFPSALQSLFAALTAFGVKVAVSRGIRQNNLLTDHLLMNARSHTRDVEAKVDAVANSIEGYHLLAIPKAEVEPLVNKESE</sequence>
<accession>A0A5C1AFM6</accession>